<evidence type="ECO:0000313" key="1">
    <source>
        <dbReference type="EMBL" id="CEK57796.1"/>
    </source>
</evidence>
<organism evidence="1">
    <name type="scientific">Arion vulgaris</name>
    <dbReference type="NCBI Taxonomy" id="1028688"/>
    <lineage>
        <taxon>Eukaryota</taxon>
        <taxon>Metazoa</taxon>
        <taxon>Spiralia</taxon>
        <taxon>Lophotrochozoa</taxon>
        <taxon>Mollusca</taxon>
        <taxon>Gastropoda</taxon>
        <taxon>Heterobranchia</taxon>
        <taxon>Euthyneura</taxon>
        <taxon>Panpulmonata</taxon>
        <taxon>Eupulmonata</taxon>
        <taxon>Stylommatophora</taxon>
        <taxon>Helicina</taxon>
        <taxon>Arionoidea</taxon>
        <taxon>Arionidae</taxon>
        <taxon>Arion</taxon>
    </lineage>
</organism>
<feature type="non-terminal residue" evidence="1">
    <location>
        <position position="89"/>
    </location>
</feature>
<accession>A0A0B6YPV1</accession>
<dbReference type="EMBL" id="HACG01010931">
    <property type="protein sequence ID" value="CEK57796.1"/>
    <property type="molecule type" value="Transcribed_RNA"/>
</dbReference>
<proteinExistence type="predicted"/>
<dbReference type="SUPFAM" id="SSF101690">
    <property type="entry name" value="PAZ domain"/>
    <property type="match status" value="1"/>
</dbReference>
<dbReference type="InterPro" id="IPR036085">
    <property type="entry name" value="PAZ_dom_sf"/>
</dbReference>
<reference evidence="1" key="1">
    <citation type="submission" date="2014-12" db="EMBL/GenBank/DDBJ databases">
        <title>Insight into the proteome of Arion vulgaris.</title>
        <authorList>
            <person name="Aradska J."/>
            <person name="Bulat T."/>
            <person name="Smidak R."/>
            <person name="Sarate P."/>
            <person name="Gangsoo J."/>
            <person name="Sialana F."/>
            <person name="Bilban M."/>
            <person name="Lubec G."/>
        </authorList>
    </citation>
    <scope>NUCLEOTIDE SEQUENCE</scope>
    <source>
        <tissue evidence="1">Skin</tissue>
    </source>
</reference>
<sequence>DETSLIVTLDVKKTAFHAPMNLHEKFRSMLTYHTRDGPKVAKYAGAYVSKINDSIKGMVGYLTHLKNREVKISGLSSGNSTNISFDNEG</sequence>
<gene>
    <name evidence="1" type="primary">ORF31095</name>
</gene>
<feature type="non-terminal residue" evidence="1">
    <location>
        <position position="1"/>
    </location>
</feature>
<dbReference type="AlphaFoldDB" id="A0A0B6YPV1"/>
<name>A0A0B6YPV1_9EUPU</name>
<protein>
    <submittedName>
        <fullName evidence="1">Uncharacterized protein</fullName>
    </submittedName>
</protein>